<dbReference type="InterPro" id="IPR011009">
    <property type="entry name" value="Kinase-like_dom_sf"/>
</dbReference>
<dbReference type="PANTHER" id="PTHR24351">
    <property type="entry name" value="RIBOSOMAL PROTEIN S6 KINASE"/>
    <property type="match status" value="1"/>
</dbReference>
<dbReference type="InterPro" id="IPR008271">
    <property type="entry name" value="Ser/Thr_kinase_AS"/>
</dbReference>
<name>A0A8J1JK11_XENTR</name>
<evidence type="ECO:0000259" key="9">
    <source>
        <dbReference type="PROSITE" id="PS50011"/>
    </source>
</evidence>
<keyword evidence="11" id="KW-1185">Reference proteome</keyword>
<keyword evidence="2" id="KW-0597">Phosphoprotein</keyword>
<evidence type="ECO:0000313" key="11">
    <source>
        <dbReference type="Proteomes" id="UP000008143"/>
    </source>
</evidence>
<dbReference type="FunFam" id="1.10.510.10:FF:000210">
    <property type="entry name" value="Non-specific serine/threonine protein kinase"/>
    <property type="match status" value="1"/>
</dbReference>
<evidence type="ECO:0000256" key="4">
    <source>
        <dbReference type="ARBA" id="ARBA00022741"/>
    </source>
</evidence>
<evidence type="ECO:0000256" key="6">
    <source>
        <dbReference type="ARBA" id="ARBA00022840"/>
    </source>
</evidence>
<dbReference type="RefSeq" id="XP_031758215.1">
    <property type="nucleotide sequence ID" value="XM_031902355.1"/>
</dbReference>
<dbReference type="Proteomes" id="UP000008143">
    <property type="component" value="Chromosome 5"/>
</dbReference>
<dbReference type="Gene3D" id="3.30.200.20">
    <property type="entry name" value="Phosphorylase Kinase, domain 1"/>
    <property type="match status" value="1"/>
</dbReference>
<dbReference type="SMART" id="SM00220">
    <property type="entry name" value="S_TKc"/>
    <property type="match status" value="1"/>
</dbReference>
<dbReference type="Gene3D" id="1.10.510.10">
    <property type="entry name" value="Transferase(Phosphotransferase) domain 1"/>
    <property type="match status" value="1"/>
</dbReference>
<feature type="region of interest" description="Disordered" evidence="8">
    <location>
        <begin position="78"/>
        <end position="109"/>
    </location>
</feature>
<dbReference type="KEGG" id="xtr:108645367"/>
<dbReference type="GO" id="GO:0005524">
    <property type="term" value="F:ATP binding"/>
    <property type="evidence" value="ECO:0007669"/>
    <property type="project" value="UniProtKB-UniRule"/>
</dbReference>
<dbReference type="RefSeq" id="XP_031758213.1">
    <property type="nucleotide sequence ID" value="XM_031902353.1"/>
</dbReference>
<evidence type="ECO:0000313" key="13">
    <source>
        <dbReference type="RefSeq" id="XP_031758213.1"/>
    </source>
</evidence>
<dbReference type="Xenbase" id="XB-GENE-29090467">
    <property type="gene designation" value="LOC108645367"/>
</dbReference>
<dbReference type="AGR" id="Xenbase:XB-GENE-29090467"/>
<dbReference type="GeneID" id="108645367"/>
<evidence type="ECO:0000256" key="5">
    <source>
        <dbReference type="ARBA" id="ARBA00022777"/>
    </source>
</evidence>
<gene>
    <name evidence="12 13 14 15 16 17" type="primary">LOC108645367</name>
</gene>
<dbReference type="Pfam" id="PF00069">
    <property type="entry name" value="Pkinase"/>
    <property type="match status" value="1"/>
</dbReference>
<feature type="domain" description="AGC-kinase C-terminal" evidence="10">
    <location>
        <begin position="501"/>
        <end position="565"/>
    </location>
</feature>
<feature type="domain" description="Protein kinase" evidence="9">
    <location>
        <begin position="242"/>
        <end position="500"/>
    </location>
</feature>
<dbReference type="PROSITE" id="PS51285">
    <property type="entry name" value="AGC_KINASE_CTER"/>
    <property type="match status" value="1"/>
</dbReference>
<dbReference type="OrthoDB" id="63267at2759"/>
<dbReference type="RefSeq" id="XP_031758214.1">
    <property type="nucleotide sequence ID" value="XM_031902354.1"/>
</dbReference>
<accession>A0A8J1JK11</accession>
<evidence type="ECO:0000256" key="7">
    <source>
        <dbReference type="PROSITE-ProRule" id="PRU10141"/>
    </source>
</evidence>
<dbReference type="AlphaFoldDB" id="A0A8J1JK11"/>
<keyword evidence="6 7" id="KW-0067">ATP-binding</keyword>
<evidence type="ECO:0000256" key="3">
    <source>
        <dbReference type="ARBA" id="ARBA00022679"/>
    </source>
</evidence>
<dbReference type="InterPro" id="IPR000961">
    <property type="entry name" value="AGC-kinase_C"/>
</dbReference>
<evidence type="ECO:0000313" key="15">
    <source>
        <dbReference type="RefSeq" id="XP_031758215.1"/>
    </source>
</evidence>
<organism evidence="11 14">
    <name type="scientific">Xenopus tropicalis</name>
    <name type="common">Western clawed frog</name>
    <name type="synonym">Silurana tropicalis</name>
    <dbReference type="NCBI Taxonomy" id="8364"/>
    <lineage>
        <taxon>Eukaryota</taxon>
        <taxon>Metazoa</taxon>
        <taxon>Chordata</taxon>
        <taxon>Craniata</taxon>
        <taxon>Vertebrata</taxon>
        <taxon>Euteleostomi</taxon>
        <taxon>Amphibia</taxon>
        <taxon>Batrachia</taxon>
        <taxon>Anura</taxon>
        <taxon>Pipoidea</taxon>
        <taxon>Pipidae</taxon>
        <taxon>Xenopodinae</taxon>
        <taxon>Xenopus</taxon>
        <taxon>Silurana</taxon>
    </lineage>
</organism>
<dbReference type="PROSITE" id="PS00108">
    <property type="entry name" value="PROTEIN_KINASE_ST"/>
    <property type="match status" value="1"/>
</dbReference>
<keyword evidence="5 12" id="KW-0418">Kinase</keyword>
<dbReference type="RefSeq" id="XP_031758216.1">
    <property type="nucleotide sequence ID" value="XM_031902356.1"/>
</dbReference>
<keyword evidence="1" id="KW-0723">Serine/threonine-protein kinase</keyword>
<keyword evidence="3" id="KW-0808">Transferase</keyword>
<dbReference type="GO" id="GO:0035556">
    <property type="term" value="P:intracellular signal transduction"/>
    <property type="evidence" value="ECO:0000318"/>
    <property type="project" value="GO_Central"/>
</dbReference>
<evidence type="ECO:0000313" key="14">
    <source>
        <dbReference type="RefSeq" id="XP_031758214.1"/>
    </source>
</evidence>
<evidence type="ECO:0000256" key="1">
    <source>
        <dbReference type="ARBA" id="ARBA00022527"/>
    </source>
</evidence>
<feature type="compositionally biased region" description="Basic and acidic residues" evidence="8">
    <location>
        <begin position="89"/>
        <end position="109"/>
    </location>
</feature>
<dbReference type="RefSeq" id="XP_031758212.1">
    <property type="nucleotide sequence ID" value="XM_031902352.1"/>
</dbReference>
<evidence type="ECO:0000313" key="16">
    <source>
        <dbReference type="RefSeq" id="XP_031758216.1"/>
    </source>
</evidence>
<evidence type="ECO:0000313" key="12">
    <source>
        <dbReference type="RefSeq" id="XP_031758212.1"/>
    </source>
</evidence>
<proteinExistence type="predicted"/>
<dbReference type="InterPro" id="IPR000719">
    <property type="entry name" value="Prot_kinase_dom"/>
</dbReference>
<sequence>MFSKIQKRFMNIFRFKNVASTCTNIKAAGEEFKPLKGNELLKEKIRVRQNEIDELATTETTNRKLRNVLLRETIKNQDKETQEQLQRQTEQRSKEKERWMSLEKEAQEENKREMIKHKERNMLLNEQLKALHKETEVQIQRQTEQRRKEKERLIALEKSALEENTREIMKHKQRNLLLSKSMETEKQKKLKKIEEERRMKKKARKKMASPYCQVVEKLDLALNMKEVDSRMVEKEPPCIEDFQLQSFLGEGSFGKVYKAQHRETGKLIALKTLVLHEMNDNYVFKCVALEQRILRLGSERQCLFLSSLVCSFQTEHYMCLGMDYAEGGNLESYLTEGALPLERVRFYSACIVLGLQFLHEHNIAHRDVKPENVLLYGDGYAKLADFGLCQEGMAYDSINMDICGTLPFMAPELLRGHYSRSVDWWALGVTMYILLTGNDPFSGANAEELLGNIITEVPDFSIDVTEDTMLIILNLLEENPGYRLGSGENGAEDVKNSPFFQELDWEALEKKQIQAPFIPENRTTEQREGSLELNPVVDSKPLQKKVQWGVEELFYARSSSSGLET</sequence>
<dbReference type="OMA" id="YLENTTW"/>
<evidence type="ECO:0000259" key="10">
    <source>
        <dbReference type="PROSITE" id="PS51285"/>
    </source>
</evidence>
<evidence type="ECO:0000256" key="8">
    <source>
        <dbReference type="SAM" id="MobiDB-lite"/>
    </source>
</evidence>
<evidence type="ECO:0000256" key="2">
    <source>
        <dbReference type="ARBA" id="ARBA00022553"/>
    </source>
</evidence>
<evidence type="ECO:0000313" key="17">
    <source>
        <dbReference type="Xenbase" id="XB-GENE-29090467"/>
    </source>
</evidence>
<dbReference type="FunFam" id="3.30.200.20:FF:000474">
    <property type="entry name" value="Serine/threonine-protein kinase N2-like"/>
    <property type="match status" value="1"/>
</dbReference>
<keyword evidence="4 7" id="KW-0547">Nucleotide-binding</keyword>
<dbReference type="GO" id="GO:0004674">
    <property type="term" value="F:protein serine/threonine kinase activity"/>
    <property type="evidence" value="ECO:0000318"/>
    <property type="project" value="GO_Central"/>
</dbReference>
<feature type="binding site" evidence="7">
    <location>
        <position position="271"/>
    </location>
    <ligand>
        <name>ATP</name>
        <dbReference type="ChEBI" id="CHEBI:30616"/>
    </ligand>
</feature>
<dbReference type="PROSITE" id="PS50011">
    <property type="entry name" value="PROTEIN_KINASE_DOM"/>
    <property type="match status" value="1"/>
</dbReference>
<protein>
    <submittedName>
        <fullName evidence="12 13">Serine/threonine-protein kinase N1 isoform X1</fullName>
    </submittedName>
</protein>
<dbReference type="PROSITE" id="PS00107">
    <property type="entry name" value="PROTEIN_KINASE_ATP"/>
    <property type="match status" value="1"/>
</dbReference>
<reference evidence="12 13" key="1">
    <citation type="submission" date="2025-04" db="UniProtKB">
        <authorList>
            <consortium name="RefSeq"/>
        </authorList>
    </citation>
    <scope>IDENTIFICATION</scope>
    <source>
        <strain evidence="12 13">Nigerian</strain>
        <tissue evidence="12 13">Liver and blood</tissue>
    </source>
</reference>
<dbReference type="InterPro" id="IPR017441">
    <property type="entry name" value="Protein_kinase_ATP_BS"/>
</dbReference>
<dbReference type="SUPFAM" id="SSF56112">
    <property type="entry name" value="Protein kinase-like (PK-like)"/>
    <property type="match status" value="1"/>
</dbReference>